<dbReference type="Proteomes" id="UP000006174">
    <property type="component" value="Unassembled WGS sequence"/>
</dbReference>
<sequence length="174" mass="19387">MPPWTHDSNAESSNLSDGPNESRAPTALQKQILISAETPSPYDSNDDDNIGDKTCYHIDTILNLNPEMLKGMLIKLTKCNKAKDSDIYKKLSCCSDFHQRLSHTHDALKEAPKLTTKNWYTWNPHFRGILSNCPAAMKHLDGVMAPGDKRYDHALDGKLCTILQSSALCQGSRT</sequence>
<dbReference type="EMBL" id="CAGI01000167">
    <property type="protein sequence ID" value="CCF51774.1"/>
    <property type="molecule type" value="Genomic_DNA"/>
</dbReference>
<evidence type="ECO:0000313" key="2">
    <source>
        <dbReference type="EMBL" id="CCF51774.1"/>
    </source>
</evidence>
<evidence type="ECO:0000256" key="1">
    <source>
        <dbReference type="SAM" id="MobiDB-lite"/>
    </source>
</evidence>
<feature type="region of interest" description="Disordered" evidence="1">
    <location>
        <begin position="1"/>
        <end position="27"/>
    </location>
</feature>
<reference evidence="2 3" key="1">
    <citation type="journal article" date="2012" name="Plant Cell">
        <title>Genome comparison of barley and maize smut fungi reveals targeted loss of RNA silencing components and species-specific presence of transposable elements.</title>
        <authorList>
            <person name="Laurie J.D."/>
            <person name="Ali S."/>
            <person name="Linning R."/>
            <person name="Mannhaupt G."/>
            <person name="Wong P."/>
            <person name="Gueldener U."/>
            <person name="Muensterkoetter M."/>
            <person name="Moore R."/>
            <person name="Kahmann R."/>
            <person name="Bakkeren G."/>
            <person name="Schirawski J."/>
        </authorList>
    </citation>
    <scope>NUCLEOTIDE SEQUENCE [LARGE SCALE GENOMIC DNA]</scope>
    <source>
        <strain evidence="3">Uh4875-4</strain>
    </source>
</reference>
<keyword evidence="3" id="KW-1185">Reference proteome</keyword>
<feature type="compositionally biased region" description="Polar residues" evidence="1">
    <location>
        <begin position="1"/>
        <end position="19"/>
    </location>
</feature>
<name>I2FXY1_USTHO</name>
<proteinExistence type="predicted"/>
<organism evidence="2 3">
    <name type="scientific">Ustilago hordei</name>
    <name type="common">Barley covered smut fungus</name>
    <dbReference type="NCBI Taxonomy" id="120017"/>
    <lineage>
        <taxon>Eukaryota</taxon>
        <taxon>Fungi</taxon>
        <taxon>Dikarya</taxon>
        <taxon>Basidiomycota</taxon>
        <taxon>Ustilaginomycotina</taxon>
        <taxon>Ustilaginomycetes</taxon>
        <taxon>Ustilaginales</taxon>
        <taxon>Ustilaginaceae</taxon>
        <taxon>Ustilago</taxon>
    </lineage>
</organism>
<protein>
    <submittedName>
        <fullName evidence="2">Uncharacterized protein</fullName>
    </submittedName>
</protein>
<gene>
    <name evidence="2" type="ORF">UHOR_03789</name>
</gene>
<comment type="caution">
    <text evidence="2">The sequence shown here is derived from an EMBL/GenBank/DDBJ whole genome shotgun (WGS) entry which is preliminary data.</text>
</comment>
<dbReference type="AlphaFoldDB" id="I2FXY1"/>
<dbReference type="OrthoDB" id="2557437at2759"/>
<accession>I2FXY1</accession>
<evidence type="ECO:0000313" key="3">
    <source>
        <dbReference type="Proteomes" id="UP000006174"/>
    </source>
</evidence>
<dbReference type="HOGENOM" id="CLU_101895_0_0_1"/>